<feature type="compositionally biased region" description="Basic and acidic residues" evidence="1">
    <location>
        <begin position="18"/>
        <end position="35"/>
    </location>
</feature>
<reference evidence="3" key="1">
    <citation type="journal article" date="2023" name="bioRxiv">
        <title>Complete genome of the Medicago anthracnose fungus, Colletotrichum destructivum, reveals a mini-chromosome-like region within a core chromosome.</title>
        <authorList>
            <person name="Lapalu N."/>
            <person name="Simon A."/>
            <person name="Lu A."/>
            <person name="Plaumann P.-L."/>
            <person name="Amselem J."/>
            <person name="Pigne S."/>
            <person name="Auger A."/>
            <person name="Koch C."/>
            <person name="Dallery J.-F."/>
            <person name="O'Connell R.J."/>
        </authorList>
    </citation>
    <scope>NUCLEOTIDE SEQUENCE [LARGE SCALE GENOMIC DNA]</scope>
    <source>
        <strain evidence="3">CBS 520.97</strain>
    </source>
</reference>
<keyword evidence="3" id="KW-1185">Reference proteome</keyword>
<evidence type="ECO:0000256" key="1">
    <source>
        <dbReference type="SAM" id="MobiDB-lite"/>
    </source>
</evidence>
<accession>A0AAX4J4G8</accession>
<gene>
    <name evidence="2" type="ORF">CDEST_15275</name>
</gene>
<evidence type="ECO:0000313" key="2">
    <source>
        <dbReference type="EMBL" id="WQF90261.1"/>
    </source>
</evidence>
<sequence>MAEPELPSFQPNTDDGNDQGHSDARDAHDAHDIHDTNSHTYGYPCARDHIDPRFQQQPVHDADTVVACIVRAAKSMLSCPAPPPPPPSHSRTSRTFVLYHPRSLDLVHNALRLNGVESIHKFRIEYHADRGRLRMSMTDSPLHSRLAILFSDLVHAASRNKFGHLDNVLSHVLTQGETGRLGRLSPEWGWTALPRDPMPRLVFEVAYYQDLKSVADKCEEYMTAGGGIVCAVVGIKICYSKSKPASLISILEYLDDCYVGL</sequence>
<dbReference type="AlphaFoldDB" id="A0AAX4J4G8"/>
<name>A0AAX4J4G8_9PEZI</name>
<organism evidence="2 3">
    <name type="scientific">Colletotrichum destructivum</name>
    <dbReference type="NCBI Taxonomy" id="34406"/>
    <lineage>
        <taxon>Eukaryota</taxon>
        <taxon>Fungi</taxon>
        <taxon>Dikarya</taxon>
        <taxon>Ascomycota</taxon>
        <taxon>Pezizomycotina</taxon>
        <taxon>Sordariomycetes</taxon>
        <taxon>Hypocreomycetidae</taxon>
        <taxon>Glomerellales</taxon>
        <taxon>Glomerellaceae</taxon>
        <taxon>Colletotrichum</taxon>
        <taxon>Colletotrichum destructivum species complex</taxon>
    </lineage>
</organism>
<dbReference type="KEGG" id="cdet:87951775"/>
<evidence type="ECO:0000313" key="3">
    <source>
        <dbReference type="Proteomes" id="UP001322277"/>
    </source>
</evidence>
<dbReference type="Proteomes" id="UP001322277">
    <property type="component" value="Chromosome 11"/>
</dbReference>
<dbReference type="GeneID" id="87951775"/>
<dbReference type="EMBL" id="CP137315">
    <property type="protein sequence ID" value="WQF90261.1"/>
    <property type="molecule type" value="Genomic_DNA"/>
</dbReference>
<feature type="region of interest" description="Disordered" evidence="1">
    <location>
        <begin position="1"/>
        <end position="35"/>
    </location>
</feature>
<protein>
    <submittedName>
        <fullName evidence="2">Uncharacterized protein</fullName>
    </submittedName>
</protein>
<dbReference type="RefSeq" id="XP_062787482.1">
    <property type="nucleotide sequence ID" value="XM_062931431.1"/>
</dbReference>
<proteinExistence type="predicted"/>